<evidence type="ECO:0000256" key="1">
    <source>
        <dbReference type="ARBA" id="ARBA00005417"/>
    </source>
</evidence>
<evidence type="ECO:0000313" key="7">
    <source>
        <dbReference type="EMBL" id="OWJ54054.1"/>
    </source>
</evidence>
<proteinExistence type="inferred from homology"/>
<keyword evidence="2" id="KW-0813">Transport</keyword>
<keyword evidence="4" id="KW-0067">ATP-binding</keyword>
<evidence type="ECO:0000256" key="4">
    <source>
        <dbReference type="ARBA" id="ARBA00022840"/>
    </source>
</evidence>
<dbReference type="GO" id="GO:0005524">
    <property type="term" value="F:ATP binding"/>
    <property type="evidence" value="ECO:0007669"/>
    <property type="project" value="UniProtKB-KW"/>
</dbReference>
<evidence type="ECO:0000313" key="9">
    <source>
        <dbReference type="Proteomes" id="UP000196694"/>
    </source>
</evidence>
<dbReference type="GO" id="GO:0016887">
    <property type="term" value="F:ATP hydrolysis activity"/>
    <property type="evidence" value="ECO:0007669"/>
    <property type="project" value="InterPro"/>
</dbReference>
<dbReference type="PROSITE" id="PS50893">
    <property type="entry name" value="ABC_TRANSPORTER_2"/>
    <property type="match status" value="1"/>
</dbReference>
<dbReference type="SMART" id="SM00382">
    <property type="entry name" value="AAA"/>
    <property type="match status" value="1"/>
</dbReference>
<dbReference type="SUPFAM" id="SSF52540">
    <property type="entry name" value="P-loop containing nucleoside triphosphate hydrolases"/>
    <property type="match status" value="1"/>
</dbReference>
<dbReference type="RefSeq" id="WP_055408004.1">
    <property type="nucleotide sequence ID" value="NZ_CP013011.1"/>
</dbReference>
<dbReference type="GeneID" id="26098877"/>
<evidence type="ECO:0000256" key="3">
    <source>
        <dbReference type="ARBA" id="ARBA00022741"/>
    </source>
</evidence>
<dbReference type="EMBL" id="CP013011">
    <property type="protein sequence ID" value="ALL00594.1"/>
    <property type="molecule type" value="Genomic_DNA"/>
</dbReference>
<dbReference type="Gene3D" id="3.40.50.300">
    <property type="entry name" value="P-loop containing nucleotide triphosphate hydrolases"/>
    <property type="match status" value="1"/>
</dbReference>
<evidence type="ECO:0000313" key="6">
    <source>
        <dbReference type="EMBL" id="ALL00594.1"/>
    </source>
</evidence>
<sequence length="333" mass="36025">MRLARGHDVVFGAVLSVESLVKRYGTLVAVNGVSFQVKRGIHGLVGPNGAGKTTTMKCIVGLAVPDSGKILFHGYDLASSKGWRLRSLIGYVAEVPVFPGEYTVEELLIELGVLEGLSRLDAVKAARQVLEAVGLWELRSRRIRGLSKGERKRLHFAQALLQPRELYVLDEPFTGLDPEGVVSIRSLVADLSRETAVLLSSHLLREVEELASEVTVIYRGRVVYSGSVEELRRRLSVGVVVEAEVDDPGRAIEVLAARGYEVSRLGTGRRVAVHVGSRDDVPGVVEALVTGGVRVYTIIARNISLEEAYIRLVSGSRGEVLEGRAGRGRGTAA</sequence>
<evidence type="ECO:0000259" key="5">
    <source>
        <dbReference type="PROSITE" id="PS50893"/>
    </source>
</evidence>
<dbReference type="InterPro" id="IPR003439">
    <property type="entry name" value="ABC_transporter-like_ATP-bd"/>
</dbReference>
<dbReference type="CDD" id="cd03230">
    <property type="entry name" value="ABC_DR_subfamily_A"/>
    <property type="match status" value="1"/>
</dbReference>
<evidence type="ECO:0000313" key="8">
    <source>
        <dbReference type="Proteomes" id="UP000058613"/>
    </source>
</evidence>
<protein>
    <submittedName>
        <fullName evidence="6">ABC-type multidrug transport system, ATPase component</fullName>
    </submittedName>
</protein>
<accession>A0A0P0N395</accession>
<dbReference type="InterPro" id="IPR003593">
    <property type="entry name" value="AAA+_ATPase"/>
</dbReference>
<dbReference type="STRING" id="1273541.Pyrde_0544"/>
<dbReference type="KEGG" id="pdl:Pyrde_0544"/>
<reference evidence="6 8" key="1">
    <citation type="submission" date="2015-10" db="EMBL/GenBank/DDBJ databases">
        <title>Complete genome sequence of hyperthermophilic archaeon Pyrodictium delaneyi Su06.</title>
        <authorList>
            <person name="Jung J.-H."/>
            <person name="Lin J."/>
            <person name="Holden J.F."/>
            <person name="Park C.-S."/>
        </authorList>
    </citation>
    <scope>NUCLEOTIDE SEQUENCE [LARGE SCALE GENOMIC DNA]</scope>
    <source>
        <strain evidence="6 8">Su06</strain>
    </source>
</reference>
<evidence type="ECO:0000256" key="2">
    <source>
        <dbReference type="ARBA" id="ARBA00022448"/>
    </source>
</evidence>
<name>A0A0P0N395_9CREN</name>
<dbReference type="Proteomes" id="UP000058613">
    <property type="component" value="Chromosome"/>
</dbReference>
<dbReference type="PANTHER" id="PTHR43335">
    <property type="entry name" value="ABC TRANSPORTER, ATP-BINDING PROTEIN"/>
    <property type="match status" value="1"/>
</dbReference>
<keyword evidence="3" id="KW-0547">Nucleotide-binding</keyword>
<organism evidence="6 8">
    <name type="scientific">Pyrodictium delaneyi</name>
    <dbReference type="NCBI Taxonomy" id="1273541"/>
    <lineage>
        <taxon>Archaea</taxon>
        <taxon>Thermoproteota</taxon>
        <taxon>Thermoprotei</taxon>
        <taxon>Desulfurococcales</taxon>
        <taxon>Pyrodictiaceae</taxon>
        <taxon>Pyrodictium</taxon>
    </lineage>
</organism>
<gene>
    <name evidence="7" type="ORF">Pdsh_09305</name>
    <name evidence="6" type="ORF">Pyrde_0544</name>
</gene>
<feature type="domain" description="ABC transporter" evidence="5">
    <location>
        <begin position="15"/>
        <end position="244"/>
    </location>
</feature>
<keyword evidence="9" id="KW-1185">Reference proteome</keyword>
<dbReference type="AlphaFoldDB" id="A0A0P0N395"/>
<dbReference type="Pfam" id="PF00005">
    <property type="entry name" value="ABC_tran"/>
    <property type="match status" value="1"/>
</dbReference>
<comment type="similarity">
    <text evidence="1">Belongs to the ABC transporter superfamily.</text>
</comment>
<reference evidence="7 9" key="2">
    <citation type="submission" date="2017-05" db="EMBL/GenBank/DDBJ databases">
        <title>The draft genome of the hyperthermophilic archaeon 'Pyrodictium delaneyi strain Hulk', an iron and nitrate reducer, reveals the capacity for sulfate reduction.</title>
        <authorList>
            <person name="Demey L.M."/>
            <person name="Miller C."/>
            <person name="Manzella M."/>
            <person name="Reguera G."/>
            <person name="Kashefi K."/>
        </authorList>
    </citation>
    <scope>NUCLEOTIDE SEQUENCE [LARGE SCALE GENOMIC DNA]</scope>
    <source>
        <strain evidence="7 9">Hulk</strain>
    </source>
</reference>
<dbReference type="InterPro" id="IPR027417">
    <property type="entry name" value="P-loop_NTPase"/>
</dbReference>
<dbReference type="EMBL" id="NCQP01000007">
    <property type="protein sequence ID" value="OWJ54054.1"/>
    <property type="molecule type" value="Genomic_DNA"/>
</dbReference>
<dbReference type="Proteomes" id="UP000196694">
    <property type="component" value="Unassembled WGS sequence"/>
</dbReference>